<evidence type="ECO:0000313" key="2">
    <source>
        <dbReference type="Proteomes" id="UP000807469"/>
    </source>
</evidence>
<comment type="caution">
    <text evidence="1">The sequence shown here is derived from an EMBL/GenBank/DDBJ whole genome shotgun (WGS) entry which is preliminary data.</text>
</comment>
<proteinExistence type="predicted"/>
<sequence>MASLSPLPVCAYITNLRIHATRDAYALPLPQRVHKSKRAGQPASTIETTSSDEYGSSLLVISDPQSAVIHRAHVCAVEMAADGLGADQVHARRPVMMTWQCARTWQEAAVGRRQRACTAKWVSTSMSVRWEGVRAGKEEGGWSAPHCCDDVATPAGTAYGEAGWGRKAVGSPAEEWEIWSAGLKAAGTAGAPSGSPAPGSPLLSFSPSSTVVARDPAHIPAERGRASAGSVVVVQEQHQPRLNTVDGHFGKRRNASASSKTMRSAPSNLAQLPYATTKFLYTQKLLKGSNALRDARSHHGGKPARNTARSAYHVQRRATSSRHGAFQRLTPTADDGHDDGHTDTHEVPAALTWRETRNRARSGGQSKTSRRRRLATGAVYVYHVQRRATSSQPHILVRPFMRLACVPPPPPSLTNAAVSVHDAQVHPLPFVLAAASPFDTRVAGISGIGCFTCSG</sequence>
<name>A0A9P5YJI5_9AGAR</name>
<evidence type="ECO:0000313" key="1">
    <source>
        <dbReference type="EMBL" id="KAF9470262.1"/>
    </source>
</evidence>
<dbReference type="AlphaFoldDB" id="A0A9P5YJI5"/>
<organism evidence="1 2">
    <name type="scientific">Pholiota conissans</name>
    <dbReference type="NCBI Taxonomy" id="109636"/>
    <lineage>
        <taxon>Eukaryota</taxon>
        <taxon>Fungi</taxon>
        <taxon>Dikarya</taxon>
        <taxon>Basidiomycota</taxon>
        <taxon>Agaricomycotina</taxon>
        <taxon>Agaricomycetes</taxon>
        <taxon>Agaricomycetidae</taxon>
        <taxon>Agaricales</taxon>
        <taxon>Agaricineae</taxon>
        <taxon>Strophariaceae</taxon>
        <taxon>Pholiota</taxon>
    </lineage>
</organism>
<dbReference type="Proteomes" id="UP000807469">
    <property type="component" value="Unassembled WGS sequence"/>
</dbReference>
<keyword evidence="2" id="KW-1185">Reference proteome</keyword>
<reference evidence="1" key="1">
    <citation type="submission" date="2020-11" db="EMBL/GenBank/DDBJ databases">
        <authorList>
            <consortium name="DOE Joint Genome Institute"/>
            <person name="Ahrendt S."/>
            <person name="Riley R."/>
            <person name="Andreopoulos W."/>
            <person name="Labutti K."/>
            <person name="Pangilinan J."/>
            <person name="Ruiz-Duenas F.J."/>
            <person name="Barrasa J.M."/>
            <person name="Sanchez-Garcia M."/>
            <person name="Camarero S."/>
            <person name="Miyauchi S."/>
            <person name="Serrano A."/>
            <person name="Linde D."/>
            <person name="Babiker R."/>
            <person name="Drula E."/>
            <person name="Ayuso-Fernandez I."/>
            <person name="Pacheco R."/>
            <person name="Padilla G."/>
            <person name="Ferreira P."/>
            <person name="Barriuso J."/>
            <person name="Kellner H."/>
            <person name="Castanera R."/>
            <person name="Alfaro M."/>
            <person name="Ramirez L."/>
            <person name="Pisabarro A.G."/>
            <person name="Kuo A."/>
            <person name="Tritt A."/>
            <person name="Lipzen A."/>
            <person name="He G."/>
            <person name="Yan M."/>
            <person name="Ng V."/>
            <person name="Cullen D."/>
            <person name="Martin F."/>
            <person name="Rosso M.-N."/>
            <person name="Henrissat B."/>
            <person name="Hibbett D."/>
            <person name="Martinez A.T."/>
            <person name="Grigoriev I.V."/>
        </authorList>
    </citation>
    <scope>NUCLEOTIDE SEQUENCE</scope>
    <source>
        <strain evidence="1">CIRM-BRFM 674</strain>
    </source>
</reference>
<gene>
    <name evidence="1" type="ORF">BDN70DRAFT_902248</name>
</gene>
<protein>
    <submittedName>
        <fullName evidence="1">Uncharacterized protein</fullName>
    </submittedName>
</protein>
<dbReference type="EMBL" id="MU156116">
    <property type="protein sequence ID" value="KAF9470262.1"/>
    <property type="molecule type" value="Genomic_DNA"/>
</dbReference>
<accession>A0A9P5YJI5</accession>